<evidence type="ECO:0000256" key="9">
    <source>
        <dbReference type="PIRSR" id="PIRSR600269-50"/>
    </source>
</evidence>
<dbReference type="PROSITE" id="PS01164">
    <property type="entry name" value="COPPER_AMINE_OXID_1"/>
    <property type="match status" value="1"/>
</dbReference>
<feature type="domain" description="Copper amine oxidase N2-terminal" evidence="13">
    <location>
        <begin position="13"/>
        <end position="97"/>
    </location>
</feature>
<dbReference type="PANTHER" id="PTHR10638:SF41">
    <property type="entry name" value="AMINE OXIDASE"/>
    <property type="match status" value="1"/>
</dbReference>
<dbReference type="RefSeq" id="WP_101577781.1">
    <property type="nucleotide sequence ID" value="NZ_PGVA01000028.1"/>
</dbReference>
<comment type="PTM">
    <text evidence="10 11">Topaquinone (TPQ) is generated by copper-dependent autoxidation of a specific tyrosyl residue.</text>
</comment>
<evidence type="ECO:0000256" key="2">
    <source>
        <dbReference type="ARBA" id="ARBA00007983"/>
    </source>
</evidence>
<comment type="subunit">
    <text evidence="3">Homodimer.</text>
</comment>
<dbReference type="InterPro" id="IPR000269">
    <property type="entry name" value="Cu_amine_oxidase"/>
</dbReference>
<dbReference type="NCBIfam" id="NF008559">
    <property type="entry name" value="PRK11504.1"/>
    <property type="match status" value="1"/>
</dbReference>
<organism evidence="15 17">
    <name type="scientific">Bacillus canaveralius</name>
    <dbReference type="NCBI Taxonomy" id="1403243"/>
    <lineage>
        <taxon>Bacteria</taxon>
        <taxon>Bacillati</taxon>
        <taxon>Bacillota</taxon>
        <taxon>Bacilli</taxon>
        <taxon>Bacillales</taxon>
        <taxon>Bacillaceae</taxon>
        <taxon>Bacillus</taxon>
    </lineage>
</organism>
<evidence type="ECO:0000256" key="11">
    <source>
        <dbReference type="RuleBase" id="RU000672"/>
    </source>
</evidence>
<evidence type="ECO:0000256" key="7">
    <source>
        <dbReference type="ARBA" id="ARBA00023008"/>
    </source>
</evidence>
<dbReference type="Gene3D" id="2.70.98.20">
    <property type="entry name" value="Copper amine oxidase, catalytic domain"/>
    <property type="match status" value="1"/>
</dbReference>
<dbReference type="OrthoDB" id="9772590at2"/>
<comment type="similarity">
    <text evidence="2 11">Belongs to the copper/topaquinone oxidase family.</text>
</comment>
<comment type="caution">
    <text evidence="15">The sequence shown here is derived from an EMBL/GenBank/DDBJ whole genome shotgun (WGS) entry which is preliminary data.</text>
</comment>
<dbReference type="GO" id="GO:0008131">
    <property type="term" value="F:primary methylamine oxidase activity"/>
    <property type="evidence" value="ECO:0007669"/>
    <property type="project" value="InterPro"/>
</dbReference>
<evidence type="ECO:0000259" key="14">
    <source>
        <dbReference type="Pfam" id="PF02728"/>
    </source>
</evidence>
<evidence type="ECO:0000313" key="17">
    <source>
        <dbReference type="Proteomes" id="UP000234951"/>
    </source>
</evidence>
<evidence type="ECO:0000313" key="18">
    <source>
        <dbReference type="Proteomes" id="UP000235114"/>
    </source>
</evidence>
<evidence type="ECO:0000256" key="4">
    <source>
        <dbReference type="ARBA" id="ARBA00022723"/>
    </source>
</evidence>
<dbReference type="Pfam" id="PF02727">
    <property type="entry name" value="Cu_amine_oxidN2"/>
    <property type="match status" value="1"/>
</dbReference>
<proteinExistence type="inferred from homology"/>
<dbReference type="InterPro" id="IPR016182">
    <property type="entry name" value="Cu_amine_oxidase_N-reg"/>
</dbReference>
<evidence type="ECO:0000256" key="1">
    <source>
        <dbReference type="ARBA" id="ARBA00001935"/>
    </source>
</evidence>
<evidence type="ECO:0000256" key="6">
    <source>
        <dbReference type="ARBA" id="ARBA00023002"/>
    </source>
</evidence>
<dbReference type="InterPro" id="IPR049947">
    <property type="entry name" value="Cu_Am_Ox_Cu-bd"/>
</dbReference>
<name>A0A2N5GKL3_9BACI</name>
<evidence type="ECO:0000256" key="10">
    <source>
        <dbReference type="PIRSR" id="PIRSR600269-51"/>
    </source>
</evidence>
<keyword evidence="18" id="KW-1185">Reference proteome</keyword>
<dbReference type="InterPro" id="IPR036460">
    <property type="entry name" value="Cu_amine_oxidase_C_sf"/>
</dbReference>
<dbReference type="GO" id="GO:0005507">
    <property type="term" value="F:copper ion binding"/>
    <property type="evidence" value="ECO:0007669"/>
    <property type="project" value="InterPro"/>
</dbReference>
<dbReference type="Proteomes" id="UP000235114">
    <property type="component" value="Unassembled WGS sequence"/>
</dbReference>
<feature type="active site" description="Proton acceptor" evidence="9">
    <location>
        <position position="302"/>
    </location>
</feature>
<evidence type="ECO:0000259" key="13">
    <source>
        <dbReference type="Pfam" id="PF02727"/>
    </source>
</evidence>
<dbReference type="Pfam" id="PF02728">
    <property type="entry name" value="Cu_amine_oxidN3"/>
    <property type="match status" value="1"/>
</dbReference>
<accession>A0A2N5GKL3</accession>
<dbReference type="GO" id="GO:0009308">
    <property type="term" value="P:amine metabolic process"/>
    <property type="evidence" value="ECO:0007669"/>
    <property type="project" value="UniProtKB-UniRule"/>
</dbReference>
<evidence type="ECO:0000313" key="16">
    <source>
        <dbReference type="EMBL" id="PLR98029.1"/>
    </source>
</evidence>
<dbReference type="Pfam" id="PF01179">
    <property type="entry name" value="Cu_amine_oxid"/>
    <property type="match status" value="1"/>
</dbReference>
<evidence type="ECO:0000259" key="12">
    <source>
        <dbReference type="Pfam" id="PF01179"/>
    </source>
</evidence>
<dbReference type="EC" id="1.4.3.-" evidence="11"/>
<dbReference type="AlphaFoldDB" id="A0A2N5GKL3"/>
<dbReference type="PROSITE" id="PS01165">
    <property type="entry name" value="COPPER_AMINE_OXID_2"/>
    <property type="match status" value="1"/>
</dbReference>
<keyword evidence="4 11" id="KW-0479">Metal-binding</keyword>
<feature type="domain" description="Copper amine oxidase N3-terminal" evidence="14">
    <location>
        <begin position="103"/>
        <end position="201"/>
    </location>
</feature>
<keyword evidence="6 11" id="KW-0560">Oxidoreductase</keyword>
<feature type="modified residue" description="2',4',5'-topaquinone" evidence="10">
    <location>
        <position position="386"/>
    </location>
</feature>
<comment type="cofactor">
    <cofactor evidence="1">
        <name>Cu cation</name>
        <dbReference type="ChEBI" id="CHEBI:23378"/>
    </cofactor>
</comment>
<dbReference type="InterPro" id="IPR049948">
    <property type="entry name" value="Cu_Am_ox_TPQ-bd"/>
</dbReference>
<dbReference type="SUPFAM" id="SSF54416">
    <property type="entry name" value="Amine oxidase N-terminal region"/>
    <property type="match status" value="2"/>
</dbReference>
<keyword evidence="7 11" id="KW-0186">Copper</keyword>
<evidence type="ECO:0000256" key="8">
    <source>
        <dbReference type="ARBA" id="ARBA00023157"/>
    </source>
</evidence>
<keyword evidence="5 9" id="KW-0801">TPQ</keyword>
<dbReference type="Proteomes" id="UP000234951">
    <property type="component" value="Unassembled WGS sequence"/>
</dbReference>
<evidence type="ECO:0000256" key="3">
    <source>
        <dbReference type="ARBA" id="ARBA00011738"/>
    </source>
</evidence>
<dbReference type="Gene3D" id="3.10.450.40">
    <property type="match status" value="2"/>
</dbReference>
<keyword evidence="8" id="KW-1015">Disulfide bond</keyword>
<dbReference type="SUPFAM" id="SSF49998">
    <property type="entry name" value="Amine oxidase catalytic domain"/>
    <property type="match status" value="1"/>
</dbReference>
<dbReference type="GO" id="GO:0048038">
    <property type="term" value="F:quinone binding"/>
    <property type="evidence" value="ECO:0007669"/>
    <property type="project" value="InterPro"/>
</dbReference>
<feature type="domain" description="Copper amine oxidase catalytic" evidence="12">
    <location>
        <begin position="226"/>
        <end position="624"/>
    </location>
</feature>
<feature type="active site" description="Schiff-base intermediate with substrate; via topaquinone" evidence="9">
    <location>
        <position position="386"/>
    </location>
</feature>
<reference evidence="16 18" key="2">
    <citation type="submission" date="2017-12" db="EMBL/GenBank/DDBJ databases">
        <title>Comparative Functional Genomics of Dry Heat Resistant strains isolated from the Viking Spacecraft.</title>
        <authorList>
            <person name="Seuylemezian A."/>
            <person name="Cooper K."/>
            <person name="Vaishampayan P."/>
        </authorList>
    </citation>
    <scope>NUCLEOTIDE SEQUENCE [LARGE SCALE GENOMIC DNA]</scope>
    <source>
        <strain evidence="16 18">ATCC 29669</strain>
    </source>
</reference>
<dbReference type="EMBL" id="PGVA01000028">
    <property type="protein sequence ID" value="PLR82065.1"/>
    <property type="molecule type" value="Genomic_DNA"/>
</dbReference>
<protein>
    <recommendedName>
        <fullName evidence="11">Amine oxidase</fullName>
        <ecNumber evidence="11">1.4.3.-</ecNumber>
    </recommendedName>
</protein>
<dbReference type="EMBL" id="PGVD01000025">
    <property type="protein sequence ID" value="PLR98029.1"/>
    <property type="molecule type" value="Genomic_DNA"/>
</dbReference>
<dbReference type="FunFam" id="2.70.98.20:FF:000001">
    <property type="entry name" value="Amine oxidase"/>
    <property type="match status" value="1"/>
</dbReference>
<evidence type="ECO:0000256" key="5">
    <source>
        <dbReference type="ARBA" id="ARBA00022772"/>
    </source>
</evidence>
<reference evidence="15 17" key="1">
    <citation type="submission" date="2017-11" db="EMBL/GenBank/DDBJ databases">
        <title>Comparitive Functional Genomics of Dry Heat Resistant strains isolated from the Viking Spacecraft.</title>
        <authorList>
            <person name="Seuylemezian A."/>
            <person name="Cooper K."/>
            <person name="Vaishampayan P."/>
        </authorList>
    </citation>
    <scope>NUCLEOTIDE SEQUENCE [LARGE SCALE GENOMIC DNA]</scope>
    <source>
        <strain evidence="15 17">M4.6</strain>
    </source>
</reference>
<dbReference type="InterPro" id="IPR015800">
    <property type="entry name" value="Cu_amine_oxidase_N2"/>
</dbReference>
<sequence>MASITDKGKKITHPLEPLTVEEIALATATLKKEKDLNNSYRFVSVTLHEPPKAIVLNYKEDDPIERQAFLVLLDNAEAKTYEAIVSLNNEKVKSWRFIPNVQPAIMLDEFIECEKAVKENPEMQAAFIKRGITNFDLVMADPWSVGNFGFVEENGVRLARTLCWYKASDNDNGYARPISGLYAFVNLDTMQVVKVVDKEVIPFPPLDGNYRADQLGELRKTIKPLDIIQQEGPSFDINGHEISWEKWKIRFGFTPREGLVLHTVTYNDGGTHRSILYRASLSEMVVPYGDPDEPLSRNNAFDVGEYGVGMLANSLELGCDCLGEIKYFDVALADSRGNPVKIPNAICLHEEDFGILWKHTDWRTNHVEVRRSRRLVLSSISTVGNYEYGFFWYFYQDGNIEYEVKLTGIVHTQALKPGVTAKYGNLVAPQLYAAHHQHFFNLRLDMMVDGLDNSVCEVDTVRCDSPYGNAFTAVSTEFKTEAEAKRKMDLEKARYWKIINKSKKNIVDDPVGYKLFPGENCLPFADENSSLLKRAAFIKNHLWVTPFNENEKFAAGDYPNQHPGGDGLEKWTKENRTINNTDIVVWYTMGHHHITRPEDWPVMPTAYMGFSLKPVGFFDRNPALDVSPSKPKKDRHCSHH</sequence>
<gene>
    <name evidence="15" type="primary">tynA</name>
    <name evidence="15" type="ORF">CU635_12910</name>
    <name evidence="16" type="ORF">CVD25_09430</name>
</gene>
<comment type="cofactor">
    <cofactor evidence="11">
        <name>Cu cation</name>
        <dbReference type="ChEBI" id="CHEBI:23378"/>
    </cofactor>
    <text evidence="11">Contains 1 topaquinone per subunit.</text>
</comment>
<evidence type="ECO:0000313" key="15">
    <source>
        <dbReference type="EMBL" id="PLR82065.1"/>
    </source>
</evidence>
<dbReference type="InterPro" id="IPR015802">
    <property type="entry name" value="Cu_amine_oxidase_N3"/>
</dbReference>
<dbReference type="InterPro" id="IPR015798">
    <property type="entry name" value="Cu_amine_oxidase_C"/>
</dbReference>
<dbReference type="PANTHER" id="PTHR10638">
    <property type="entry name" value="COPPER AMINE OXIDASE"/>
    <property type="match status" value="1"/>
</dbReference>